<dbReference type="AlphaFoldDB" id="A0A1U8KX24"/>
<dbReference type="GeneID" id="107921621"/>
<evidence type="ECO:0000256" key="1">
    <source>
        <dbReference type="SAM" id="MobiDB-lite"/>
    </source>
</evidence>
<dbReference type="KEGG" id="ghi:107921621"/>
<reference evidence="3" key="2">
    <citation type="submission" date="2025-08" db="UniProtKB">
        <authorList>
            <consortium name="RefSeq"/>
        </authorList>
    </citation>
    <scope>IDENTIFICATION</scope>
</reference>
<evidence type="ECO:0000313" key="2">
    <source>
        <dbReference type="Proteomes" id="UP000818029"/>
    </source>
</evidence>
<feature type="compositionally biased region" description="Basic and acidic residues" evidence="1">
    <location>
        <begin position="94"/>
        <end position="108"/>
    </location>
</feature>
<dbReference type="PaxDb" id="3635-A0A1U8KX24"/>
<gene>
    <name evidence="3" type="primary">LOC107921621</name>
</gene>
<protein>
    <submittedName>
        <fullName evidence="3">Uncharacterized protein</fullName>
    </submittedName>
</protein>
<keyword evidence="2" id="KW-1185">Reference proteome</keyword>
<evidence type="ECO:0000313" key="3">
    <source>
        <dbReference type="RefSeq" id="XP_016706941.1"/>
    </source>
</evidence>
<accession>A0A1U8KX24</accession>
<proteinExistence type="predicted"/>
<dbReference type="Proteomes" id="UP000818029">
    <property type="component" value="Chromosome D01"/>
</dbReference>
<feature type="region of interest" description="Disordered" evidence="1">
    <location>
        <begin position="17"/>
        <end position="46"/>
    </location>
</feature>
<reference evidence="2" key="1">
    <citation type="journal article" date="2020" name="Nat. Genet.">
        <title>Genomic diversifications of five Gossypium allopolyploid species and their impact on cotton improvement.</title>
        <authorList>
            <person name="Chen Z.J."/>
            <person name="Sreedasyam A."/>
            <person name="Ando A."/>
            <person name="Song Q."/>
            <person name="De Santiago L.M."/>
            <person name="Hulse-Kemp A.M."/>
            <person name="Ding M."/>
            <person name="Ye W."/>
            <person name="Kirkbride R.C."/>
            <person name="Jenkins J."/>
            <person name="Plott C."/>
            <person name="Lovell J."/>
            <person name="Lin Y.M."/>
            <person name="Vaughn R."/>
            <person name="Liu B."/>
            <person name="Simpson S."/>
            <person name="Scheffler B.E."/>
            <person name="Wen L."/>
            <person name="Saski C.A."/>
            <person name="Grover C.E."/>
            <person name="Hu G."/>
            <person name="Conover J.L."/>
            <person name="Carlson J.W."/>
            <person name="Shu S."/>
            <person name="Boston L.B."/>
            <person name="Williams M."/>
            <person name="Peterson D.G."/>
            <person name="McGee K."/>
            <person name="Jones D.C."/>
            <person name="Wendel J.F."/>
            <person name="Stelly D.M."/>
            <person name="Grimwood J."/>
            <person name="Schmutz J."/>
        </authorList>
    </citation>
    <scope>NUCLEOTIDE SEQUENCE [LARGE SCALE GENOMIC DNA]</scope>
    <source>
        <strain evidence="2">cv. TM-1</strain>
    </source>
</reference>
<feature type="compositionally biased region" description="Basic and acidic residues" evidence="1">
    <location>
        <begin position="29"/>
        <end position="46"/>
    </location>
</feature>
<organism evidence="2 3">
    <name type="scientific">Gossypium hirsutum</name>
    <name type="common">Upland cotton</name>
    <name type="synonym">Gossypium mexicanum</name>
    <dbReference type="NCBI Taxonomy" id="3635"/>
    <lineage>
        <taxon>Eukaryota</taxon>
        <taxon>Viridiplantae</taxon>
        <taxon>Streptophyta</taxon>
        <taxon>Embryophyta</taxon>
        <taxon>Tracheophyta</taxon>
        <taxon>Spermatophyta</taxon>
        <taxon>Magnoliopsida</taxon>
        <taxon>eudicotyledons</taxon>
        <taxon>Gunneridae</taxon>
        <taxon>Pentapetalae</taxon>
        <taxon>rosids</taxon>
        <taxon>malvids</taxon>
        <taxon>Malvales</taxon>
        <taxon>Malvaceae</taxon>
        <taxon>Malvoideae</taxon>
        <taxon>Gossypium</taxon>
    </lineage>
</organism>
<sequence length="139" mass="15568">MARIRCLTKKANKSIEEHASSATAVCESEPSKPAKKVVEEEKEREEKDFDVNIFAALESVGANIENLELDGARPTKVAKVASPIQDATDDAGAEPEHEEQFENYEKSKDKKRKLSKDKTEENKRRRKKHRAATAMAADN</sequence>
<dbReference type="RefSeq" id="XP_016706941.1">
    <property type="nucleotide sequence ID" value="XM_016851452.1"/>
</dbReference>
<feature type="region of interest" description="Disordered" evidence="1">
    <location>
        <begin position="69"/>
        <end position="139"/>
    </location>
</feature>
<name>A0A1U8KX24_GOSHI</name>